<name>A0A0F9Y3H4_9ZZZZ</name>
<accession>A0A0F9Y3H4</accession>
<sequence length="89" mass="9705">MLALSQSGVPEGGYGEEVPKEIIGGLRKLDSSEQTWLVTSEHNADVSDHPSFEDCEYLGTIPLDYLKPVLQTLIDRLKTGASEVNRTGT</sequence>
<comment type="caution">
    <text evidence="1">The sequence shown here is derived from an EMBL/GenBank/DDBJ whole genome shotgun (WGS) entry which is preliminary data.</text>
</comment>
<reference evidence="1" key="1">
    <citation type="journal article" date="2015" name="Nature">
        <title>Complex archaea that bridge the gap between prokaryotes and eukaryotes.</title>
        <authorList>
            <person name="Spang A."/>
            <person name="Saw J.H."/>
            <person name="Jorgensen S.L."/>
            <person name="Zaremba-Niedzwiedzka K."/>
            <person name="Martijn J."/>
            <person name="Lind A.E."/>
            <person name="van Eijk R."/>
            <person name="Schleper C."/>
            <person name="Guy L."/>
            <person name="Ettema T.J."/>
        </authorList>
    </citation>
    <scope>NUCLEOTIDE SEQUENCE</scope>
</reference>
<organism evidence="1">
    <name type="scientific">marine sediment metagenome</name>
    <dbReference type="NCBI Taxonomy" id="412755"/>
    <lineage>
        <taxon>unclassified sequences</taxon>
        <taxon>metagenomes</taxon>
        <taxon>ecological metagenomes</taxon>
    </lineage>
</organism>
<dbReference type="AlphaFoldDB" id="A0A0F9Y3H4"/>
<evidence type="ECO:0000313" key="1">
    <source>
        <dbReference type="EMBL" id="KKN99258.1"/>
    </source>
</evidence>
<protein>
    <submittedName>
        <fullName evidence="1">Uncharacterized protein</fullName>
    </submittedName>
</protein>
<gene>
    <name evidence="1" type="ORF">LCGC14_0137020</name>
</gene>
<dbReference type="EMBL" id="LAZR01000047">
    <property type="protein sequence ID" value="KKN99258.1"/>
    <property type="molecule type" value="Genomic_DNA"/>
</dbReference>
<proteinExistence type="predicted"/>